<proteinExistence type="predicted"/>
<evidence type="ECO:0000313" key="1">
    <source>
        <dbReference type="EMBL" id="MDC0721041.1"/>
    </source>
</evidence>
<keyword evidence="2" id="KW-1185">Reference proteome</keyword>
<organism evidence="1 2">
    <name type="scientific">Nannocystis bainbridge</name>
    <dbReference type="NCBI Taxonomy" id="2995303"/>
    <lineage>
        <taxon>Bacteria</taxon>
        <taxon>Pseudomonadati</taxon>
        <taxon>Myxococcota</taxon>
        <taxon>Polyangia</taxon>
        <taxon>Nannocystales</taxon>
        <taxon>Nannocystaceae</taxon>
        <taxon>Nannocystis</taxon>
    </lineage>
</organism>
<reference evidence="1 2" key="1">
    <citation type="submission" date="2022-11" db="EMBL/GenBank/DDBJ databases">
        <title>Minimal conservation of predation-associated metabolite biosynthetic gene clusters underscores biosynthetic potential of Myxococcota including descriptions for ten novel species: Archangium lansinium sp. nov., Myxococcus landrumus sp. nov., Nannocystis bai.</title>
        <authorList>
            <person name="Ahearne A."/>
            <person name="Stevens C."/>
            <person name="Dowd S."/>
        </authorList>
    </citation>
    <scope>NUCLEOTIDE SEQUENCE [LARGE SCALE GENOMIC DNA]</scope>
    <source>
        <strain evidence="1 2">BB15-2</strain>
    </source>
</reference>
<accession>A0ABT5E5C4</accession>
<comment type="caution">
    <text evidence="1">The sequence shown here is derived from an EMBL/GenBank/DDBJ whole genome shotgun (WGS) entry which is preliminary data.</text>
</comment>
<protein>
    <submittedName>
        <fullName evidence="1">Uncharacterized protein</fullName>
    </submittedName>
</protein>
<dbReference type="EMBL" id="JAQNDL010000003">
    <property type="protein sequence ID" value="MDC0721041.1"/>
    <property type="molecule type" value="Genomic_DNA"/>
</dbReference>
<dbReference type="RefSeq" id="WP_272089545.1">
    <property type="nucleotide sequence ID" value="NZ_JAQNDL010000003.1"/>
</dbReference>
<gene>
    <name evidence="1" type="ORF">POL25_29310</name>
</gene>
<name>A0ABT5E5C4_9BACT</name>
<dbReference type="PROSITE" id="PS51257">
    <property type="entry name" value="PROKAR_LIPOPROTEIN"/>
    <property type="match status" value="1"/>
</dbReference>
<dbReference type="Proteomes" id="UP001221686">
    <property type="component" value="Unassembled WGS sequence"/>
</dbReference>
<evidence type="ECO:0000313" key="2">
    <source>
        <dbReference type="Proteomes" id="UP001221686"/>
    </source>
</evidence>
<sequence length="42" mass="4093">MRHTVLLAALLGLACSPGKGGTSDTAATDPGETAIDLVIGTP</sequence>